<dbReference type="PANTHER" id="PTHR30329:SF21">
    <property type="entry name" value="LIPOPROTEIN YIAD-RELATED"/>
    <property type="match status" value="1"/>
</dbReference>
<organism evidence="7 8">
    <name type="scientific">Paralysiella testudinis</name>
    <dbReference type="NCBI Taxonomy" id="2809020"/>
    <lineage>
        <taxon>Bacteria</taxon>
        <taxon>Pseudomonadati</taxon>
        <taxon>Pseudomonadota</taxon>
        <taxon>Betaproteobacteria</taxon>
        <taxon>Neisseriales</taxon>
        <taxon>Neisseriaceae</taxon>
        <taxon>Paralysiella</taxon>
    </lineage>
</organism>
<evidence type="ECO:0000256" key="2">
    <source>
        <dbReference type="ARBA" id="ARBA00023136"/>
    </source>
</evidence>
<dbReference type="GO" id="GO:0009279">
    <property type="term" value="C:cell outer membrane"/>
    <property type="evidence" value="ECO:0007669"/>
    <property type="project" value="UniProtKB-SubCell"/>
</dbReference>
<proteinExistence type="predicted"/>
<dbReference type="InterPro" id="IPR050330">
    <property type="entry name" value="Bact_OuterMem_StrucFunc"/>
</dbReference>
<dbReference type="PRINTS" id="PR01021">
    <property type="entry name" value="OMPADOMAIN"/>
</dbReference>
<keyword evidence="5" id="KW-0732">Signal</keyword>
<dbReference type="InterPro" id="IPR036737">
    <property type="entry name" value="OmpA-like_sf"/>
</dbReference>
<dbReference type="PROSITE" id="PS51257">
    <property type="entry name" value="PROKAR_LIPOPROTEIN"/>
    <property type="match status" value="1"/>
</dbReference>
<evidence type="ECO:0000256" key="3">
    <source>
        <dbReference type="ARBA" id="ARBA00023237"/>
    </source>
</evidence>
<dbReference type="CDD" id="cd07185">
    <property type="entry name" value="OmpA_C-like"/>
    <property type="match status" value="1"/>
</dbReference>
<evidence type="ECO:0000259" key="6">
    <source>
        <dbReference type="PROSITE" id="PS51123"/>
    </source>
</evidence>
<evidence type="ECO:0000256" key="1">
    <source>
        <dbReference type="ARBA" id="ARBA00004442"/>
    </source>
</evidence>
<dbReference type="PROSITE" id="PS01068">
    <property type="entry name" value="OMPA_1"/>
    <property type="match status" value="1"/>
</dbReference>
<gene>
    <name evidence="7" type="ORF">JQU52_14590</name>
</gene>
<keyword evidence="3" id="KW-0998">Cell outer membrane</keyword>
<dbReference type="EMBL" id="CP069798">
    <property type="protein sequence ID" value="QRQ81865.1"/>
    <property type="molecule type" value="Genomic_DNA"/>
</dbReference>
<comment type="subcellular location">
    <subcellularLocation>
        <location evidence="1">Cell outer membrane</location>
    </subcellularLocation>
</comment>
<reference evidence="7" key="1">
    <citation type="submission" date="2021-02" db="EMBL/GenBank/DDBJ databases">
        <title>Neisseriaceae sp. 26B isolated from the cloaca of a Common Toad-headed Turtle (Mesoclemmys nasuta).</title>
        <authorList>
            <person name="Spergser J."/>
            <person name="Busse H.-J."/>
        </authorList>
    </citation>
    <scope>NUCLEOTIDE SEQUENCE</scope>
    <source>
        <strain evidence="7">26B</strain>
    </source>
</reference>
<dbReference type="KEGG" id="ptes:JQU52_14590"/>
<evidence type="ECO:0000256" key="4">
    <source>
        <dbReference type="PROSITE-ProRule" id="PRU00473"/>
    </source>
</evidence>
<feature type="signal peptide" evidence="5">
    <location>
        <begin position="1"/>
        <end position="17"/>
    </location>
</feature>
<evidence type="ECO:0000313" key="8">
    <source>
        <dbReference type="Proteomes" id="UP000653156"/>
    </source>
</evidence>
<dbReference type="InterPro" id="IPR006665">
    <property type="entry name" value="OmpA-like"/>
</dbReference>
<keyword evidence="2 4" id="KW-0472">Membrane</keyword>
<dbReference type="Gene3D" id="3.30.1330.60">
    <property type="entry name" value="OmpA-like domain"/>
    <property type="match status" value="1"/>
</dbReference>
<dbReference type="InterPro" id="IPR006690">
    <property type="entry name" value="OMPA-like_CS"/>
</dbReference>
<dbReference type="Proteomes" id="UP000653156">
    <property type="component" value="Chromosome"/>
</dbReference>
<keyword evidence="8" id="KW-1185">Reference proteome</keyword>
<protein>
    <submittedName>
        <fullName evidence="7">OmpA family protein</fullName>
    </submittedName>
</protein>
<name>A0A892ZEN0_9NEIS</name>
<accession>A0A892ZEN0</accession>
<feature type="domain" description="OmpA-like" evidence="6">
    <location>
        <begin position="99"/>
        <end position="216"/>
    </location>
</feature>
<sequence length="217" mass="22054">MQFSKSLAAIGATAALALSGCVTDPTTGQQHMSKTAMYGLGAAATCGIVGALTHGSTGARNSALACGAIGAGVGGYMDYQEKLLRDQLANTPVEVARVGDQIKLVMPESITFATGSAALNSAATGSLTSVADVLAKYTDTTISVSGHTDNTGTDAINNPLSQQRAQSVAGFLTNRGVAANRISTMGYGSRMPVASNATVEGRAKNRRVEITINPKAQ</sequence>
<dbReference type="SUPFAM" id="SSF103088">
    <property type="entry name" value="OmpA-like"/>
    <property type="match status" value="1"/>
</dbReference>
<dbReference type="PANTHER" id="PTHR30329">
    <property type="entry name" value="STATOR ELEMENT OF FLAGELLAR MOTOR COMPLEX"/>
    <property type="match status" value="1"/>
</dbReference>
<feature type="chain" id="PRO_5034101259" evidence="5">
    <location>
        <begin position="18"/>
        <end position="217"/>
    </location>
</feature>
<dbReference type="InterPro" id="IPR006664">
    <property type="entry name" value="OMP_bac"/>
</dbReference>
<dbReference type="Pfam" id="PF00691">
    <property type="entry name" value="OmpA"/>
    <property type="match status" value="1"/>
</dbReference>
<evidence type="ECO:0000313" key="7">
    <source>
        <dbReference type="EMBL" id="QRQ81865.1"/>
    </source>
</evidence>
<evidence type="ECO:0000256" key="5">
    <source>
        <dbReference type="SAM" id="SignalP"/>
    </source>
</evidence>
<dbReference type="PROSITE" id="PS51123">
    <property type="entry name" value="OMPA_2"/>
    <property type="match status" value="1"/>
</dbReference>
<dbReference type="AlphaFoldDB" id="A0A892ZEN0"/>
<dbReference type="RefSeq" id="WP_230339167.1">
    <property type="nucleotide sequence ID" value="NZ_CP069798.1"/>
</dbReference>